<gene>
    <name evidence="2" type="ORF">V1477_014800</name>
</gene>
<dbReference type="Proteomes" id="UP001607303">
    <property type="component" value="Unassembled WGS sequence"/>
</dbReference>
<evidence type="ECO:0000313" key="3">
    <source>
        <dbReference type="Proteomes" id="UP001607303"/>
    </source>
</evidence>
<keyword evidence="3" id="KW-1185">Reference proteome</keyword>
<feature type="compositionally biased region" description="Polar residues" evidence="1">
    <location>
        <begin position="111"/>
        <end position="131"/>
    </location>
</feature>
<feature type="compositionally biased region" description="Acidic residues" evidence="1">
    <location>
        <begin position="1"/>
        <end position="48"/>
    </location>
</feature>
<protein>
    <submittedName>
        <fullName evidence="2">Uncharacterized protein</fullName>
    </submittedName>
</protein>
<evidence type="ECO:0000313" key="2">
    <source>
        <dbReference type="EMBL" id="KAL2732559.1"/>
    </source>
</evidence>
<sequence length="131" mass="14881">MRFFDEESEEEVEEEDEEEEEEEEVEVEEEEEEEEEKEEEEEEEEEEGEKIGAASSTVAIHGPSSWQVYDEPTQTRHSAANWPPSYRDPPSVPTLSSKMCRYAVRRASAEATVTTSGTSNAKHYSQAGSIT</sequence>
<dbReference type="EMBL" id="JAYRBN010000075">
    <property type="protein sequence ID" value="KAL2732559.1"/>
    <property type="molecule type" value="Genomic_DNA"/>
</dbReference>
<reference evidence="2 3" key="1">
    <citation type="journal article" date="2024" name="Ann. Entomol. Soc. Am.">
        <title>Genomic analyses of the southern and eastern yellowjacket wasps (Hymenoptera: Vespidae) reveal evolutionary signatures of social life.</title>
        <authorList>
            <person name="Catto M.A."/>
            <person name="Caine P.B."/>
            <person name="Orr S.E."/>
            <person name="Hunt B.G."/>
            <person name="Goodisman M.A.D."/>
        </authorList>
    </citation>
    <scope>NUCLEOTIDE SEQUENCE [LARGE SCALE GENOMIC DNA]</scope>
    <source>
        <strain evidence="2">232</strain>
        <tissue evidence="2">Head and thorax</tissue>
    </source>
</reference>
<feature type="region of interest" description="Disordered" evidence="1">
    <location>
        <begin position="1"/>
        <end position="94"/>
    </location>
</feature>
<evidence type="ECO:0000256" key="1">
    <source>
        <dbReference type="SAM" id="MobiDB-lite"/>
    </source>
</evidence>
<name>A0ABD2BII5_VESMC</name>
<organism evidence="2 3">
    <name type="scientific">Vespula maculifrons</name>
    <name type="common">Eastern yellow jacket</name>
    <name type="synonym">Wasp</name>
    <dbReference type="NCBI Taxonomy" id="7453"/>
    <lineage>
        <taxon>Eukaryota</taxon>
        <taxon>Metazoa</taxon>
        <taxon>Ecdysozoa</taxon>
        <taxon>Arthropoda</taxon>
        <taxon>Hexapoda</taxon>
        <taxon>Insecta</taxon>
        <taxon>Pterygota</taxon>
        <taxon>Neoptera</taxon>
        <taxon>Endopterygota</taxon>
        <taxon>Hymenoptera</taxon>
        <taxon>Apocrita</taxon>
        <taxon>Aculeata</taxon>
        <taxon>Vespoidea</taxon>
        <taxon>Vespidae</taxon>
        <taxon>Vespinae</taxon>
        <taxon>Vespula</taxon>
    </lineage>
</organism>
<feature type="region of interest" description="Disordered" evidence="1">
    <location>
        <begin position="109"/>
        <end position="131"/>
    </location>
</feature>
<accession>A0ABD2BII5</accession>
<proteinExistence type="predicted"/>
<dbReference type="AlphaFoldDB" id="A0ABD2BII5"/>
<comment type="caution">
    <text evidence="2">The sequence shown here is derived from an EMBL/GenBank/DDBJ whole genome shotgun (WGS) entry which is preliminary data.</text>
</comment>